<reference evidence="2 3" key="1">
    <citation type="submission" date="2024-04" db="EMBL/GenBank/DDBJ databases">
        <authorList>
            <person name="Fracassetti M."/>
        </authorList>
    </citation>
    <scope>NUCLEOTIDE SEQUENCE [LARGE SCALE GENOMIC DNA]</scope>
</reference>
<dbReference type="GO" id="GO:0008308">
    <property type="term" value="F:voltage-gated monoatomic anion channel activity"/>
    <property type="evidence" value="ECO:0007669"/>
    <property type="project" value="InterPro"/>
</dbReference>
<evidence type="ECO:0000313" key="2">
    <source>
        <dbReference type="EMBL" id="CAL1360561.1"/>
    </source>
</evidence>
<dbReference type="GO" id="GO:0005741">
    <property type="term" value="C:mitochondrial outer membrane"/>
    <property type="evidence" value="ECO:0007669"/>
    <property type="project" value="InterPro"/>
</dbReference>
<dbReference type="InterPro" id="IPR027246">
    <property type="entry name" value="Porin_Euk/Tom40"/>
</dbReference>
<dbReference type="Proteomes" id="UP001497516">
    <property type="component" value="Chromosome 10"/>
</dbReference>
<proteinExistence type="inferred from homology"/>
<dbReference type="Gene3D" id="2.40.160.10">
    <property type="entry name" value="Porin"/>
    <property type="match status" value="1"/>
</dbReference>
<protein>
    <submittedName>
        <fullName evidence="2">Uncharacterized protein</fullName>
    </submittedName>
</protein>
<evidence type="ECO:0000256" key="1">
    <source>
        <dbReference type="ARBA" id="ARBA00009624"/>
    </source>
</evidence>
<sequence>MSKGPGLYSDFGKKAKDLLTRDYLSDQKIFISSFTDSGVAVTSNVVEKGGLSSRDVAAEYKHKNATVGFKVDTESNVITTVIKLPDFNSGKLEVQHFHHHAGAVSDFRSNKYLCFYFS</sequence>
<dbReference type="PANTHER" id="PTHR11743">
    <property type="entry name" value="VOLTAGE-DEPENDENT ANION-SELECTIVE CHANNEL"/>
    <property type="match status" value="1"/>
</dbReference>
<dbReference type="PANTHER" id="PTHR11743:SF61">
    <property type="entry name" value="MITOCHONDRIAL OUTER MEMBRANE PROTEIN PORIN 2-LIKE"/>
    <property type="match status" value="1"/>
</dbReference>
<name>A0AAV2CWU6_9ROSI</name>
<comment type="similarity">
    <text evidence="1">Belongs to the eukaryotic mitochondrial porin (TC 1.B.8.1) family.</text>
</comment>
<accession>A0AAV2CWU6</accession>
<dbReference type="EMBL" id="OZ034814">
    <property type="protein sequence ID" value="CAL1360561.1"/>
    <property type="molecule type" value="Genomic_DNA"/>
</dbReference>
<dbReference type="InterPro" id="IPR001925">
    <property type="entry name" value="Porin_Euk"/>
</dbReference>
<gene>
    <name evidence="2" type="ORF">LTRI10_LOCUS7992</name>
</gene>
<evidence type="ECO:0000313" key="3">
    <source>
        <dbReference type="Proteomes" id="UP001497516"/>
    </source>
</evidence>
<keyword evidence="3" id="KW-1185">Reference proteome</keyword>
<dbReference type="InterPro" id="IPR023614">
    <property type="entry name" value="Porin_dom_sf"/>
</dbReference>
<organism evidence="2 3">
    <name type="scientific">Linum trigynum</name>
    <dbReference type="NCBI Taxonomy" id="586398"/>
    <lineage>
        <taxon>Eukaryota</taxon>
        <taxon>Viridiplantae</taxon>
        <taxon>Streptophyta</taxon>
        <taxon>Embryophyta</taxon>
        <taxon>Tracheophyta</taxon>
        <taxon>Spermatophyta</taxon>
        <taxon>Magnoliopsida</taxon>
        <taxon>eudicotyledons</taxon>
        <taxon>Gunneridae</taxon>
        <taxon>Pentapetalae</taxon>
        <taxon>rosids</taxon>
        <taxon>fabids</taxon>
        <taxon>Malpighiales</taxon>
        <taxon>Linaceae</taxon>
        <taxon>Linum</taxon>
    </lineage>
</organism>
<dbReference type="Pfam" id="PF01459">
    <property type="entry name" value="Porin_3"/>
    <property type="match status" value="1"/>
</dbReference>
<dbReference type="AlphaFoldDB" id="A0AAV2CWU6"/>